<accession>X1LY00</accession>
<dbReference type="SUPFAM" id="SSF53850">
    <property type="entry name" value="Periplasmic binding protein-like II"/>
    <property type="match status" value="1"/>
</dbReference>
<sequence length="73" mass="8146">DNLIKSRFDNFAKDGKYYGIDYHVGATVMYYNTEILGQAGVNVDDIITARTNGNGINMNIVKNVYLKLTLNAL</sequence>
<comment type="caution">
    <text evidence="1">The sequence shown here is derived from an EMBL/GenBank/DDBJ whole genome shotgun (WGS) entry which is preliminary data.</text>
</comment>
<feature type="non-terminal residue" evidence="1">
    <location>
        <position position="1"/>
    </location>
</feature>
<gene>
    <name evidence="1" type="ORF">S06H3_29838</name>
</gene>
<reference evidence="1" key="1">
    <citation type="journal article" date="2014" name="Front. Microbiol.">
        <title>High frequency of phylogenetically diverse reductive dehalogenase-homologous genes in deep subseafloor sedimentary metagenomes.</title>
        <authorList>
            <person name="Kawai M."/>
            <person name="Futagami T."/>
            <person name="Toyoda A."/>
            <person name="Takaki Y."/>
            <person name="Nishi S."/>
            <person name="Hori S."/>
            <person name="Arai W."/>
            <person name="Tsubouchi T."/>
            <person name="Morono Y."/>
            <person name="Uchiyama I."/>
            <person name="Ito T."/>
            <person name="Fujiyama A."/>
            <person name="Inagaki F."/>
            <person name="Takami H."/>
        </authorList>
    </citation>
    <scope>NUCLEOTIDE SEQUENCE</scope>
    <source>
        <strain evidence="1">Expedition CK06-06</strain>
    </source>
</reference>
<organism evidence="1">
    <name type="scientific">marine sediment metagenome</name>
    <dbReference type="NCBI Taxonomy" id="412755"/>
    <lineage>
        <taxon>unclassified sequences</taxon>
        <taxon>metagenomes</taxon>
        <taxon>ecological metagenomes</taxon>
    </lineage>
</organism>
<name>X1LY00_9ZZZZ</name>
<protein>
    <submittedName>
        <fullName evidence="1">Uncharacterized protein</fullName>
    </submittedName>
</protein>
<proteinExistence type="predicted"/>
<dbReference type="AlphaFoldDB" id="X1LY00"/>
<evidence type="ECO:0000313" key="1">
    <source>
        <dbReference type="EMBL" id="GAI24267.1"/>
    </source>
</evidence>
<dbReference type="EMBL" id="BARV01017517">
    <property type="protein sequence ID" value="GAI24267.1"/>
    <property type="molecule type" value="Genomic_DNA"/>
</dbReference>
<dbReference type="Gene3D" id="3.40.190.10">
    <property type="entry name" value="Periplasmic binding protein-like II"/>
    <property type="match status" value="1"/>
</dbReference>